<organism evidence="1 2">
    <name type="scientific">Delftia deserti</name>
    <dbReference type="NCBI Taxonomy" id="1651218"/>
    <lineage>
        <taxon>Bacteria</taxon>
        <taxon>Pseudomonadati</taxon>
        <taxon>Pseudomonadota</taxon>
        <taxon>Betaproteobacteria</taxon>
        <taxon>Burkholderiales</taxon>
        <taxon>Comamonadaceae</taxon>
        <taxon>Delftia</taxon>
    </lineage>
</organism>
<evidence type="ECO:0000313" key="2">
    <source>
        <dbReference type="Proteomes" id="UP001597287"/>
    </source>
</evidence>
<dbReference type="InterPro" id="IPR006530">
    <property type="entry name" value="YD"/>
</dbReference>
<dbReference type="SUPFAM" id="SSF69304">
    <property type="entry name" value="Tricorn protease N-terminal domain"/>
    <property type="match status" value="1"/>
</dbReference>
<proteinExistence type="predicted"/>
<accession>A0ABW5EVV9</accession>
<evidence type="ECO:0000313" key="1">
    <source>
        <dbReference type="EMBL" id="MFD2322235.1"/>
    </source>
</evidence>
<feature type="non-terminal residue" evidence="1">
    <location>
        <position position="484"/>
    </location>
</feature>
<protein>
    <submittedName>
        <fullName evidence="1">RHS repeat protein</fullName>
    </submittedName>
</protein>
<gene>
    <name evidence="1" type="ORF">ACFSPV_26530</name>
</gene>
<reference evidence="2" key="1">
    <citation type="journal article" date="2019" name="Int. J. Syst. Evol. Microbiol.">
        <title>The Global Catalogue of Microorganisms (GCM) 10K type strain sequencing project: providing services to taxonomists for standard genome sequencing and annotation.</title>
        <authorList>
            <consortium name="The Broad Institute Genomics Platform"/>
            <consortium name="The Broad Institute Genome Sequencing Center for Infectious Disease"/>
            <person name="Wu L."/>
            <person name="Ma J."/>
        </authorList>
    </citation>
    <scope>NUCLEOTIDE SEQUENCE [LARGE SCALE GENOMIC DNA]</scope>
    <source>
        <strain evidence="2">CCUG 62793</strain>
    </source>
</reference>
<dbReference type="Pfam" id="PF05593">
    <property type="entry name" value="RHS_repeat"/>
    <property type="match status" value="4"/>
</dbReference>
<comment type="caution">
    <text evidence="1">The sequence shown here is derived from an EMBL/GenBank/DDBJ whole genome shotgun (WGS) entry which is preliminary data.</text>
</comment>
<dbReference type="PANTHER" id="PTHR32305:SF15">
    <property type="entry name" value="PROTEIN RHSA-RELATED"/>
    <property type="match status" value="1"/>
</dbReference>
<keyword evidence="2" id="KW-1185">Reference proteome</keyword>
<dbReference type="Gene3D" id="2.180.10.10">
    <property type="entry name" value="RHS repeat-associated core"/>
    <property type="match status" value="1"/>
</dbReference>
<dbReference type="EMBL" id="JBHUIG010000038">
    <property type="protein sequence ID" value="MFD2322235.1"/>
    <property type="molecule type" value="Genomic_DNA"/>
</dbReference>
<dbReference type="InterPro" id="IPR031325">
    <property type="entry name" value="RHS_repeat"/>
</dbReference>
<dbReference type="InterPro" id="IPR050708">
    <property type="entry name" value="T6SS_VgrG/RHS"/>
</dbReference>
<sequence length="484" mass="53812">MQHSSFAQYDIEGPQGRVLRSWCADTPVPGQDDDRFTYLPHERVTRHTDGLGRTTAYHWDARFNIIATVIAEGTPEQIIEQTPTDATGASTGRIDPLGRRTTLRRDARGNLVQIIDAMGHATTLQYNPLDLVTTLRDALGHEWQQEYDSRGHLVQATDPLGRTTRYRHDARGRTVEVIDAKGGSKRLAWDEADRLVAYTDCSGQTTRFAYDALGQPVLRTDALGQQTRYEYNDAGQLIRVIEPSSPAGPSSQPASPTHLYVWNGEGHLLAYTDPMGQSTRYTYDGMGRPLTRIDAAGRSLAYHYDRAGRLIALDNENHARTHFRYDLRDQLTDEVGFDGRWQRYIYNAAGELTHVIEAGGSDAGPGKVTCFERDALGRLLAKRALGHTGPVEETTYRYDALGRILAAQKNTAGGSPNSGRNLETFAFDPAGNLLNPSRGGDLSSGGTSNEREQVPTNRLAVYQDLRFQYDLHGNIVERRIGWHT</sequence>
<dbReference type="Proteomes" id="UP001597287">
    <property type="component" value="Unassembled WGS sequence"/>
</dbReference>
<dbReference type="PANTHER" id="PTHR32305">
    <property type="match status" value="1"/>
</dbReference>
<name>A0ABW5EVV9_9BURK</name>
<dbReference type="NCBIfam" id="TIGR01643">
    <property type="entry name" value="YD_repeat_2x"/>
    <property type="match status" value="8"/>
</dbReference>